<proteinExistence type="inferred from homology"/>
<comment type="caution">
    <text evidence="2">The sequence shown here is derived from an EMBL/GenBank/DDBJ whole genome shotgun (WGS) entry which is preliminary data.</text>
</comment>
<comment type="similarity">
    <text evidence="1">Belongs to the cycloisomerase 2 family.</text>
</comment>
<dbReference type="PATRIC" id="fig|742737.3.peg.2300"/>
<evidence type="ECO:0000313" key="3">
    <source>
        <dbReference type="Proteomes" id="UP000005384"/>
    </source>
</evidence>
<gene>
    <name evidence="2" type="ORF">HMPREF9473_02275</name>
</gene>
<name>G5IFJ7_9FIRM</name>
<protein>
    <recommendedName>
        <fullName evidence="4">6-phosphogluconolactonase</fullName>
    </recommendedName>
</protein>
<accession>G5IFJ7</accession>
<dbReference type="HOGENOM" id="CLU_038716_5_1_9"/>
<sequence length="384" mass="43048">MENHTYALVGNWRIQDGTKGFSVYSYDMETSHMECIHTILEHVSVGMQYLDEERGIVYVVDERGDSREQTGGGGYVLAIRIDRENGHAELINEASSLLPKPSYVWMDKSRKYLLVVHHLNDYYINKIVRKEDGGYGSEVQYDDGGIVVFRLEEDGSIGEICDVLIVKGERENPDHAVPHQHCILADSTGEIYAVCDKGLDKVFTFRLDRDKGKLCPLSRYPVKDGSAPRYCAFHPGKPFLFVDFEQLPEVHSFQVDMASGELKLVGKAPLILEETVLPDGIVLYAADIIVHPKGTYLYVSIRNADMISVYDIKEDGSLRLKQNISAGGIDPRGLCITPDERYLLVTHVRTADIGSFRIMEDGMLTLTEEGAQAIRPGNIRIMEG</sequence>
<dbReference type="Pfam" id="PF10282">
    <property type="entry name" value="Lactonase"/>
    <property type="match status" value="1"/>
</dbReference>
<dbReference type="Gene3D" id="2.130.10.10">
    <property type="entry name" value="YVTN repeat-like/Quinoprotein amine dehydrogenase"/>
    <property type="match status" value="1"/>
</dbReference>
<dbReference type="InterPro" id="IPR011048">
    <property type="entry name" value="Haem_d1_sf"/>
</dbReference>
<dbReference type="GO" id="GO:0017057">
    <property type="term" value="F:6-phosphogluconolactonase activity"/>
    <property type="evidence" value="ECO:0007669"/>
    <property type="project" value="TreeGrafter"/>
</dbReference>
<dbReference type="InterPro" id="IPR015943">
    <property type="entry name" value="WD40/YVTN_repeat-like_dom_sf"/>
</dbReference>
<dbReference type="InterPro" id="IPR050282">
    <property type="entry name" value="Cycloisomerase_2"/>
</dbReference>
<dbReference type="InterPro" id="IPR019405">
    <property type="entry name" value="Lactonase_7-beta_prop"/>
</dbReference>
<dbReference type="RefSeq" id="WP_006780255.1">
    <property type="nucleotide sequence ID" value="NZ_CP040506.1"/>
</dbReference>
<dbReference type="PANTHER" id="PTHR30344">
    <property type="entry name" value="6-PHOSPHOGLUCONOLACTONASE-RELATED"/>
    <property type="match status" value="1"/>
</dbReference>
<evidence type="ECO:0000256" key="1">
    <source>
        <dbReference type="ARBA" id="ARBA00005564"/>
    </source>
</evidence>
<reference evidence="2 3" key="1">
    <citation type="submission" date="2011-08" db="EMBL/GenBank/DDBJ databases">
        <title>The Genome Sequence of Clostridium hathewayi WAL-18680.</title>
        <authorList>
            <consortium name="The Broad Institute Genome Sequencing Platform"/>
            <person name="Earl A."/>
            <person name="Ward D."/>
            <person name="Feldgarden M."/>
            <person name="Gevers D."/>
            <person name="Finegold S.M."/>
            <person name="Summanen P.H."/>
            <person name="Molitoris D.R."/>
            <person name="Song M."/>
            <person name="Daigneault M."/>
            <person name="Allen-Vercoe E."/>
            <person name="Young S.K."/>
            <person name="Zeng Q."/>
            <person name="Gargeya S."/>
            <person name="Fitzgerald M."/>
            <person name="Haas B."/>
            <person name="Abouelleil A."/>
            <person name="Alvarado L."/>
            <person name="Arachchi H.M."/>
            <person name="Berlin A."/>
            <person name="Brown A."/>
            <person name="Chapman S.B."/>
            <person name="Chen Z."/>
            <person name="Dunbar C."/>
            <person name="Freedman E."/>
            <person name="Gearin G."/>
            <person name="Gellesch M."/>
            <person name="Goldberg J."/>
            <person name="Griggs A."/>
            <person name="Gujja S."/>
            <person name="Heiman D."/>
            <person name="Howarth C."/>
            <person name="Larson L."/>
            <person name="Lui A."/>
            <person name="MacDonald P.J.P."/>
            <person name="Montmayeur A."/>
            <person name="Murphy C."/>
            <person name="Neiman D."/>
            <person name="Pearson M."/>
            <person name="Priest M."/>
            <person name="Roberts A."/>
            <person name="Saif S."/>
            <person name="Shea T."/>
            <person name="Shenoy N."/>
            <person name="Sisk P."/>
            <person name="Stolte C."/>
            <person name="Sykes S."/>
            <person name="Wortman J."/>
            <person name="Nusbaum C."/>
            <person name="Birren B."/>
        </authorList>
    </citation>
    <scope>NUCLEOTIDE SEQUENCE [LARGE SCALE GENOMIC DNA]</scope>
    <source>
        <strain evidence="2 3">WAL-18680</strain>
    </source>
</reference>
<organism evidence="2 3">
    <name type="scientific">Hungatella hathewayi WAL-18680</name>
    <dbReference type="NCBI Taxonomy" id="742737"/>
    <lineage>
        <taxon>Bacteria</taxon>
        <taxon>Bacillati</taxon>
        <taxon>Bacillota</taxon>
        <taxon>Clostridia</taxon>
        <taxon>Lachnospirales</taxon>
        <taxon>Lachnospiraceae</taxon>
        <taxon>Hungatella</taxon>
    </lineage>
</organism>
<dbReference type="Proteomes" id="UP000005384">
    <property type="component" value="Unassembled WGS sequence"/>
</dbReference>
<keyword evidence="3" id="KW-1185">Reference proteome</keyword>
<dbReference type="AlphaFoldDB" id="G5IFJ7"/>
<evidence type="ECO:0008006" key="4">
    <source>
        <dbReference type="Google" id="ProtNLM"/>
    </source>
</evidence>
<evidence type="ECO:0000313" key="2">
    <source>
        <dbReference type="EMBL" id="EHI59780.1"/>
    </source>
</evidence>
<dbReference type="SUPFAM" id="SSF51004">
    <property type="entry name" value="C-terminal (heme d1) domain of cytochrome cd1-nitrite reductase"/>
    <property type="match status" value="1"/>
</dbReference>
<dbReference type="EMBL" id="ADLN01000046">
    <property type="protein sequence ID" value="EHI59780.1"/>
    <property type="molecule type" value="Genomic_DNA"/>
</dbReference>
<dbReference type="PANTHER" id="PTHR30344:SF1">
    <property type="entry name" value="6-PHOSPHOGLUCONOLACTONASE"/>
    <property type="match status" value="1"/>
</dbReference>